<sequence length="290" mass="32850">MASIASDREQQDLHCGFTSPDAPATQTILINQRAPQPTKWPPIREITANADHIIIHKITAWHIQYVRLILSLLAPRVWLGRRCTIAKCVQAQASHLIMPVLETAVHPRQEGSRIGHNKSKTAATATSHPAILSLSSQSPSLDCASKPERRFRTRRRNPRAAAIVDRHVQPLQFNIRIAVQILKALTVRTARMFQSPYAMKTIILPRRLRPIILETILEVKNGLSASAKEYLDPTHHLAVPLQALCALTKDDWKILHNQPEGVKQQHTALSAQHWRTQTHRLLTLIRFWLD</sequence>
<name>A0A9P8VT76_9HYPO</name>
<dbReference type="AlphaFoldDB" id="A0A9P8VT76"/>
<dbReference type="Proteomes" id="UP000777438">
    <property type="component" value="Unassembled WGS sequence"/>
</dbReference>
<gene>
    <name evidence="1" type="ORF">B0T10DRAFT_552614</name>
</gene>
<evidence type="ECO:0000313" key="1">
    <source>
        <dbReference type="EMBL" id="KAH6874909.1"/>
    </source>
</evidence>
<accession>A0A9P8VT76</accession>
<reference evidence="1 2" key="1">
    <citation type="journal article" date="2021" name="Nat. Commun.">
        <title>Genetic determinants of endophytism in the Arabidopsis root mycobiome.</title>
        <authorList>
            <person name="Mesny F."/>
            <person name="Miyauchi S."/>
            <person name="Thiergart T."/>
            <person name="Pickel B."/>
            <person name="Atanasova L."/>
            <person name="Karlsson M."/>
            <person name="Huettel B."/>
            <person name="Barry K.W."/>
            <person name="Haridas S."/>
            <person name="Chen C."/>
            <person name="Bauer D."/>
            <person name="Andreopoulos W."/>
            <person name="Pangilinan J."/>
            <person name="LaButti K."/>
            <person name="Riley R."/>
            <person name="Lipzen A."/>
            <person name="Clum A."/>
            <person name="Drula E."/>
            <person name="Henrissat B."/>
            <person name="Kohler A."/>
            <person name="Grigoriev I.V."/>
            <person name="Martin F.M."/>
            <person name="Hacquard S."/>
        </authorList>
    </citation>
    <scope>NUCLEOTIDE SEQUENCE [LARGE SCALE GENOMIC DNA]</scope>
    <source>
        <strain evidence="1 2">MPI-CAGE-CH-0241</strain>
    </source>
</reference>
<dbReference type="EMBL" id="JAGPYM010000036">
    <property type="protein sequence ID" value="KAH6874909.1"/>
    <property type="molecule type" value="Genomic_DNA"/>
</dbReference>
<proteinExistence type="predicted"/>
<keyword evidence="2" id="KW-1185">Reference proteome</keyword>
<comment type="caution">
    <text evidence="1">The sequence shown here is derived from an EMBL/GenBank/DDBJ whole genome shotgun (WGS) entry which is preliminary data.</text>
</comment>
<evidence type="ECO:0000313" key="2">
    <source>
        <dbReference type="Proteomes" id="UP000777438"/>
    </source>
</evidence>
<protein>
    <submittedName>
        <fullName evidence="1">Uncharacterized protein</fullName>
    </submittedName>
</protein>
<organism evidence="1 2">
    <name type="scientific">Thelonectria olida</name>
    <dbReference type="NCBI Taxonomy" id="1576542"/>
    <lineage>
        <taxon>Eukaryota</taxon>
        <taxon>Fungi</taxon>
        <taxon>Dikarya</taxon>
        <taxon>Ascomycota</taxon>
        <taxon>Pezizomycotina</taxon>
        <taxon>Sordariomycetes</taxon>
        <taxon>Hypocreomycetidae</taxon>
        <taxon>Hypocreales</taxon>
        <taxon>Nectriaceae</taxon>
        <taxon>Thelonectria</taxon>
    </lineage>
</organism>